<keyword evidence="3" id="KW-1185">Reference proteome</keyword>
<reference evidence="2 3" key="1">
    <citation type="journal article" date="2016" name="Mol. Biol. Evol.">
        <title>Comparative Genomics of Early-Diverging Mushroom-Forming Fungi Provides Insights into the Origins of Lignocellulose Decay Capabilities.</title>
        <authorList>
            <person name="Nagy L.G."/>
            <person name="Riley R."/>
            <person name="Tritt A."/>
            <person name="Adam C."/>
            <person name="Daum C."/>
            <person name="Floudas D."/>
            <person name="Sun H."/>
            <person name="Yadav J.S."/>
            <person name="Pangilinan J."/>
            <person name="Larsson K.H."/>
            <person name="Matsuura K."/>
            <person name="Barry K."/>
            <person name="Labutti K."/>
            <person name="Kuo R."/>
            <person name="Ohm R.A."/>
            <person name="Bhattacharya S.S."/>
            <person name="Shirouzu T."/>
            <person name="Yoshinaga Y."/>
            <person name="Martin F.M."/>
            <person name="Grigoriev I.V."/>
            <person name="Hibbett D.S."/>
        </authorList>
    </citation>
    <scope>NUCLEOTIDE SEQUENCE [LARGE SCALE GENOMIC DNA]</scope>
    <source>
        <strain evidence="2 3">HHB12029</strain>
    </source>
</reference>
<sequence>MCDCVELPASRAEDASSTKQSKRIRQQLLENTDCALPHPYKATRDTSNRPSFGSSTSAMLNTREIVPIDVTPTRAARSTRTNSSSRPSTSHSRSVVASATPDPVILNMSRTIESLVNRIGSIEAQNALLLVRVAALEAAQREWGTREPQIASPQSRPSSSRRTSHPTTSLSHGGSPSYTSPYVHQQSNVPTAGPPMAANTPVPNPLGSSFFSPPAQIPPPPFQLASFSQSQWTDSPGSSTSVLGRRPRGASDSDSHMSGSSLSWQDEQVALASQGAPPSQRIRSTPSAEAHNVAHAFPQPYAQLQPQPFASSSAALGVIAHDASAYPYGQPSLPSADDPMYLSPDFSSNLSVGQHSDAPPLTGTSGTSGYATFAEAQQMLSIGSGAGMYYHQQSSESPPRSTGGG</sequence>
<dbReference type="Proteomes" id="UP000077266">
    <property type="component" value="Unassembled WGS sequence"/>
</dbReference>
<feature type="compositionally biased region" description="Low complexity" evidence="1">
    <location>
        <begin position="152"/>
        <end position="171"/>
    </location>
</feature>
<feature type="region of interest" description="Disordered" evidence="1">
    <location>
        <begin position="141"/>
        <end position="290"/>
    </location>
</feature>
<name>A0A166B1T4_EXIGL</name>
<dbReference type="InParanoid" id="A0A166B1T4"/>
<proteinExistence type="predicted"/>
<feature type="compositionally biased region" description="Low complexity" evidence="1">
    <location>
        <begin position="71"/>
        <end position="94"/>
    </location>
</feature>
<feature type="region of interest" description="Disordered" evidence="1">
    <location>
        <begin position="1"/>
        <end position="98"/>
    </location>
</feature>
<dbReference type="EMBL" id="KV425934">
    <property type="protein sequence ID" value="KZV97129.1"/>
    <property type="molecule type" value="Genomic_DNA"/>
</dbReference>
<feature type="compositionally biased region" description="Polar residues" evidence="1">
    <location>
        <begin position="172"/>
        <end position="190"/>
    </location>
</feature>
<dbReference type="AlphaFoldDB" id="A0A166B1T4"/>
<evidence type="ECO:0000313" key="3">
    <source>
        <dbReference type="Proteomes" id="UP000077266"/>
    </source>
</evidence>
<organism evidence="2 3">
    <name type="scientific">Exidia glandulosa HHB12029</name>
    <dbReference type="NCBI Taxonomy" id="1314781"/>
    <lineage>
        <taxon>Eukaryota</taxon>
        <taxon>Fungi</taxon>
        <taxon>Dikarya</taxon>
        <taxon>Basidiomycota</taxon>
        <taxon>Agaricomycotina</taxon>
        <taxon>Agaricomycetes</taxon>
        <taxon>Auriculariales</taxon>
        <taxon>Exidiaceae</taxon>
        <taxon>Exidia</taxon>
    </lineage>
</organism>
<protein>
    <submittedName>
        <fullName evidence="2">Uncharacterized protein</fullName>
    </submittedName>
</protein>
<gene>
    <name evidence="2" type="ORF">EXIGLDRAFT_390684</name>
</gene>
<accession>A0A166B1T4</accession>
<evidence type="ECO:0000256" key="1">
    <source>
        <dbReference type="SAM" id="MobiDB-lite"/>
    </source>
</evidence>
<feature type="compositionally biased region" description="Polar residues" evidence="1">
    <location>
        <begin position="225"/>
        <end position="242"/>
    </location>
</feature>
<feature type="compositionally biased region" description="Polar residues" evidence="1">
    <location>
        <begin position="48"/>
        <end position="60"/>
    </location>
</feature>
<evidence type="ECO:0000313" key="2">
    <source>
        <dbReference type="EMBL" id="KZV97129.1"/>
    </source>
</evidence>